<dbReference type="Proteomes" id="UP000005640">
    <property type="component" value="Chromosome 21"/>
</dbReference>
<evidence type="ECO:0000256" key="8">
    <source>
        <dbReference type="ARBA" id="ARBA00032437"/>
    </source>
</evidence>
<evidence type="ECO:0000256" key="5">
    <source>
        <dbReference type="ARBA" id="ARBA00022824"/>
    </source>
</evidence>
<evidence type="ECO:0000256" key="7">
    <source>
        <dbReference type="ARBA" id="ARBA00023136"/>
    </source>
</evidence>
<dbReference type="HGNC" id="HGNC:12790">
    <property type="gene designation" value="GET1"/>
</dbReference>
<keyword evidence="4" id="KW-0812">Transmembrane</keyword>
<dbReference type="MassIVE" id="A0A3B3ISA8"/>
<dbReference type="ExpressionAtlas" id="A0A3B3ISA8">
    <property type="expression patterns" value="baseline and differential"/>
</dbReference>
<evidence type="ECO:0000256" key="4">
    <source>
        <dbReference type="ARBA" id="ARBA00022692"/>
    </source>
</evidence>
<keyword evidence="12" id="KW-1185">Reference proteome</keyword>
<dbReference type="GO" id="GO:0071816">
    <property type="term" value="P:tail-anchored membrane protein insertion into ER membrane"/>
    <property type="evidence" value="ECO:0007669"/>
    <property type="project" value="InterPro"/>
</dbReference>
<evidence type="ECO:0000256" key="2">
    <source>
        <dbReference type="ARBA" id="ARBA00010799"/>
    </source>
</evidence>
<evidence type="ECO:0000256" key="9">
    <source>
        <dbReference type="ARBA" id="ARBA00033006"/>
    </source>
</evidence>
<keyword evidence="10" id="KW-0175">Coiled coil</keyword>
<dbReference type="VEuPathDB" id="HostDB:ENSG00000182093"/>
<dbReference type="EMBL" id="AF121781">
    <property type="status" value="NOT_ANNOTATED_CDS"/>
    <property type="molecule type" value="Genomic_DNA"/>
</dbReference>
<reference evidence="11 12" key="2">
    <citation type="journal article" date="2001" name="Nature">
        <title>Initial sequencing and analysis of the human genome.</title>
        <authorList>
            <consortium name="International Human Genome Sequencing Consortium"/>
            <person name="Lander E.S."/>
            <person name="Linton L.M."/>
            <person name="Birren B."/>
            <person name="Nusbaum C."/>
            <person name="Zody M.C."/>
            <person name="Baldwin J."/>
            <person name="Devon K."/>
            <person name="Dewar K."/>
            <person name="Doyle M."/>
            <person name="FitzHugh W."/>
            <person name="Funke R."/>
            <person name="Gage D."/>
            <person name="Harris K."/>
            <person name="Heaford A."/>
            <person name="Howland J."/>
            <person name="Kann L."/>
            <person name="Lehoczky J."/>
            <person name="LeVine R."/>
            <person name="McEwan P."/>
            <person name="McKernan K."/>
            <person name="Meldrim J."/>
            <person name="Mesirov J.P."/>
            <person name="Miranda C."/>
            <person name="Morris W."/>
            <person name="Naylor J."/>
            <person name="Raymond C."/>
            <person name="Rosetti M."/>
            <person name="Santos R."/>
            <person name="Sheridan A."/>
            <person name="Sougnez C."/>
            <person name="Stange-Thomann N."/>
            <person name="Stojanovic N."/>
            <person name="Subramanian A."/>
            <person name="Wyman D."/>
            <person name="Rogers J."/>
            <person name="Sulston J."/>
            <person name="Ainscough R."/>
            <person name="Beck S."/>
            <person name="Bentley D."/>
            <person name="Burton J."/>
            <person name="Clee C."/>
            <person name="Carter N."/>
            <person name="Coulson A."/>
            <person name="Deadman R."/>
            <person name="Deloukas P."/>
            <person name="Dunham A."/>
            <person name="Dunham I."/>
            <person name="Durbin R."/>
            <person name="French L."/>
            <person name="Grafham D."/>
            <person name="Gregory S."/>
            <person name="Hubbard T."/>
            <person name="Humphray S."/>
            <person name="Hunt A."/>
            <person name="Jones M."/>
            <person name="Lloyd C."/>
            <person name="McMurray A."/>
            <person name="Matthews L."/>
            <person name="Mercer S."/>
            <person name="Milne S."/>
            <person name="Mullikin J.C."/>
            <person name="Mungall A."/>
            <person name="Plumb R."/>
            <person name="Ross M."/>
            <person name="Shownkeen R."/>
            <person name="Sims S."/>
            <person name="Waterston R.H."/>
            <person name="Wilson R.K."/>
            <person name="Hillier L.W."/>
            <person name="McPherson J.D."/>
            <person name="Marra M.A."/>
            <person name="Mardis E.R."/>
            <person name="Fulton L.A."/>
            <person name="Chinwalla A.T."/>
            <person name="Pepin K.H."/>
            <person name="Gish W.R."/>
            <person name="Chissoe S.L."/>
            <person name="Wendl M.C."/>
            <person name="Delehaunty K.D."/>
            <person name="Miner T.L."/>
            <person name="Delehaunty A."/>
            <person name="Kramer J.B."/>
            <person name="Cook L.L."/>
            <person name="Fulton R.S."/>
            <person name="Johnson D.L."/>
            <person name="Minx P.J."/>
            <person name="Clifton S.W."/>
            <person name="Hawkins T."/>
            <person name="Branscomb E."/>
            <person name="Predki P."/>
            <person name="Richardson P."/>
            <person name="Wenning S."/>
            <person name="Slezak T."/>
            <person name="Doggett N."/>
            <person name="Cheng J.F."/>
            <person name="Olsen A."/>
            <person name="Lucas S."/>
            <person name="Elkin C."/>
            <person name="Uberbacher E."/>
            <person name="Frazier M."/>
            <person name="Gibbs R.A."/>
            <person name="Muzny D.M."/>
            <person name="Scherer S.E."/>
            <person name="Bouck J.B."/>
            <person name="Sodergren E.J."/>
            <person name="Worley K.C."/>
            <person name="Rives C.M."/>
            <person name="Gorrell J.H."/>
            <person name="Metzker M.L."/>
            <person name="Naylor S.L."/>
            <person name="Kucherlapati R.S."/>
            <person name="Nelson D.L."/>
            <person name="Weinstock G.M."/>
            <person name="Sakaki Y."/>
            <person name="Fujiyama A."/>
            <person name="Hattori M."/>
            <person name="Yada T."/>
            <person name="Toyoda A."/>
            <person name="Itoh T."/>
            <person name="Kawagoe C."/>
            <person name="Watanabe H."/>
            <person name="Totoki Y."/>
            <person name="Taylor T."/>
            <person name="Weissenbach J."/>
            <person name="Heilig R."/>
            <person name="Saurin W."/>
            <person name="Artiguenave F."/>
            <person name="Brottier P."/>
            <person name="Bruls T."/>
            <person name="Pelletier E."/>
            <person name="Robert C."/>
            <person name="Wincker P."/>
            <person name="Smith D.R."/>
            <person name="Doucette-Stamm L."/>
            <person name="Rubenfield M."/>
            <person name="Weinstock K."/>
            <person name="Lee H.M."/>
            <person name="Dubois J."/>
            <person name="Rosenthal A."/>
            <person name="Platzer M."/>
            <person name="Nyakatura G."/>
            <person name="Taudien S."/>
            <person name="Rump A."/>
            <person name="Yang H."/>
            <person name="Yu J."/>
            <person name="Wang J."/>
            <person name="Huang G."/>
            <person name="Gu J."/>
            <person name="Hood L."/>
            <person name="Rowen L."/>
            <person name="Madan A."/>
            <person name="Qin S."/>
            <person name="Davis R.W."/>
            <person name="Federspiel N.A."/>
            <person name="Abola A.P."/>
            <person name="Proctor M.J."/>
            <person name="Myers R.M."/>
            <person name="Schmutz J."/>
            <person name="Dickson M."/>
            <person name="Grimwood J."/>
            <person name="Cox D.R."/>
            <person name="Olson M.V."/>
            <person name="Kaul R."/>
            <person name="Raymond C."/>
            <person name="Shimizu N."/>
            <person name="Kawasaki K."/>
            <person name="Minoshima S."/>
            <person name="Evans G.A."/>
            <person name="Athanasiou M."/>
            <person name="Schultz R."/>
            <person name="Roe B.A."/>
            <person name="Chen F."/>
            <person name="Pan H."/>
            <person name="Ramser J."/>
            <person name="Lehrach H."/>
            <person name="Reinhardt R."/>
            <person name="McCombie W.R."/>
            <person name="de la Bastide M."/>
            <person name="Dedhia N."/>
            <person name="Blocker H."/>
            <person name="Hornischer K."/>
            <person name="Nordsiek G."/>
            <person name="Agarwala R."/>
            <person name="Aravind L."/>
            <person name="Bailey J.A."/>
            <person name="Bateman A."/>
            <person name="Batzoglou S."/>
            <person name="Birney E."/>
            <person name="Bork P."/>
            <person name="Brown D.G."/>
            <person name="Burge C.B."/>
            <person name="Cerutti L."/>
            <person name="Chen H.C."/>
            <person name="Church D."/>
            <person name="Clamp M."/>
            <person name="Copley R.R."/>
            <person name="Doerks T."/>
            <person name="Eddy S.R."/>
            <person name="Eichler E.E."/>
            <person name="Furey T.S."/>
            <person name="Galagan J."/>
            <person name="Gilbert J.G."/>
            <person name="Harmon C."/>
            <person name="Hayashizaki Y."/>
            <person name="Haussler D."/>
            <person name="Hermjakob H."/>
            <person name="Hokamp K."/>
            <person name="Jang W."/>
            <person name="Johnson L.S."/>
            <person name="Jones T.A."/>
            <person name="Kasif S."/>
            <person name="Kaspryzk A."/>
            <person name="Kennedy S."/>
            <person name="Kent W.J."/>
            <person name="Kitts P."/>
            <person name="Koonin E.V."/>
            <person name="Korf I."/>
            <person name="Kulp D."/>
            <person name="Lancet D."/>
            <person name="Lowe T.M."/>
            <person name="McLysaght A."/>
            <person name="Mikkelsen T."/>
            <person name="Moran J.V."/>
            <person name="Mulder N."/>
            <person name="Pollara V.J."/>
            <person name="Ponting C.P."/>
            <person name="Schuler G."/>
            <person name="Schultz J."/>
            <person name="Slater G."/>
            <person name="Smit A.F."/>
            <person name="Stupka E."/>
            <person name="Szustakowski J."/>
            <person name="Thierry-Mieg D."/>
            <person name="Thierry-Mieg J."/>
            <person name="Wagner L."/>
            <person name="Wallis J."/>
            <person name="Wheeler R."/>
            <person name="Williams A."/>
            <person name="Wolf Y.I."/>
            <person name="Wolfe K.H."/>
            <person name="Yang S.P."/>
            <person name="Yeh R.F."/>
            <person name="Collins F."/>
            <person name="Guyer M.S."/>
            <person name="Peterson J."/>
            <person name="Felsenfeld A."/>
            <person name="Wetterstrand K.A."/>
            <person name="Patrinos A."/>
            <person name="Morgan M.J."/>
            <person name="de Jong P."/>
            <person name="Catanese J.J."/>
            <person name="Osoegawa K."/>
            <person name="Shizuya H."/>
            <person name="Choi S."/>
            <person name="Chen Y.J."/>
        </authorList>
    </citation>
    <scope>NUCLEOTIDE SEQUENCE [LARGE SCALE GENOMIC DNA]</scope>
</reference>
<accession>A0A3B3ISA8</accession>
<dbReference type="Gene3D" id="1.10.287.660">
    <property type="entry name" value="Helix hairpin bin"/>
    <property type="match status" value="1"/>
</dbReference>
<keyword evidence="6" id="KW-1133">Transmembrane helix</keyword>
<dbReference type="Bgee" id="ENSG00000182093">
    <property type="expression patterns" value="Expressed in bronchial epithelial cell and 207 other cell types or tissues"/>
</dbReference>
<name>A0A3B3ISA8_HUMAN</name>
<proteinExistence type="inferred from homology"/>
<dbReference type="AlphaFoldDB" id="A0A3B3ISA8"/>
<organism evidence="11 12">
    <name type="scientific">Homo sapiens</name>
    <name type="common">Human</name>
    <dbReference type="NCBI Taxonomy" id="9606"/>
    <lineage>
        <taxon>Eukaryota</taxon>
        <taxon>Metazoa</taxon>
        <taxon>Chordata</taxon>
        <taxon>Craniata</taxon>
        <taxon>Vertebrata</taxon>
        <taxon>Euteleostomi</taxon>
        <taxon>Mammalia</taxon>
        <taxon>Eutheria</taxon>
        <taxon>Euarchontoglires</taxon>
        <taxon>Primates</taxon>
        <taxon>Haplorrhini</taxon>
        <taxon>Catarrhini</taxon>
        <taxon>Hominidae</taxon>
        <taxon>Homo</taxon>
    </lineage>
</organism>
<evidence type="ECO:0000313" key="12">
    <source>
        <dbReference type="Proteomes" id="UP000005640"/>
    </source>
</evidence>
<reference evidence="11" key="5">
    <citation type="submission" date="2025-09" db="UniProtKB">
        <authorList>
            <consortium name="Ensembl"/>
        </authorList>
    </citation>
    <scope>IDENTIFICATION</scope>
</reference>
<sequence length="135" mass="15660">MSRVLQKDAEQESQMRAEIQDMKQELSTVNMMDEFARYARLERKINKMTDKLKTHEKCPAVSSSECHLPGPVSCDEERFLRAARVLRDPGHSVCTVRELSLWLGKQTEGPVQAQDKLDSHQGFVYCAHWEIRRKI</sequence>
<keyword evidence="5" id="KW-0256">Endoplasmic reticulum</keyword>
<dbReference type="OpenTargets" id="ENSG00000182093"/>
<dbReference type="OrthoDB" id="69461at2759"/>
<dbReference type="ChiTaRS" id="WRB">
    <property type="organism name" value="human"/>
</dbReference>
<dbReference type="PANTHER" id="PTHR42650">
    <property type="entry name" value="TAIL-ANCHORED PROTEIN INSERTION RECEPTOR WRB"/>
    <property type="match status" value="1"/>
</dbReference>
<dbReference type="PANTHER" id="PTHR42650:SF1">
    <property type="entry name" value="GUIDED ENTRY OF TAIL-ANCHORED PROTEINS FACTOR 1"/>
    <property type="match status" value="1"/>
</dbReference>
<dbReference type="Ensembl" id="ENST00000649224.1">
    <property type="protein sequence ID" value="ENSP00000497189.1"/>
    <property type="gene ID" value="ENSG00000182093.16"/>
</dbReference>
<dbReference type="InterPro" id="IPR029012">
    <property type="entry name" value="Helix_hairpin_bin_sf"/>
</dbReference>
<feature type="coiled-coil region" evidence="10">
    <location>
        <begin position="5"/>
        <end position="58"/>
    </location>
</feature>
<dbReference type="Pfam" id="PF04420">
    <property type="entry name" value="CHD5"/>
    <property type="match status" value="1"/>
</dbReference>
<dbReference type="SMR" id="A0A3B3ISA8"/>
<evidence type="ECO:0000256" key="3">
    <source>
        <dbReference type="ARBA" id="ARBA00017951"/>
    </source>
</evidence>
<evidence type="ECO:0000256" key="1">
    <source>
        <dbReference type="ARBA" id="ARBA00004477"/>
    </source>
</evidence>
<protein>
    <recommendedName>
        <fullName evidence="3">Guided entry of tail-anchored proteins factor 1</fullName>
    </recommendedName>
    <alternativeName>
        <fullName evidence="8">Tail-anchored protein insertion receptor WRB</fullName>
    </alternativeName>
    <alternativeName>
        <fullName evidence="9">Tryptophan-rich basic protein</fullName>
    </alternativeName>
</protein>
<evidence type="ECO:0000256" key="10">
    <source>
        <dbReference type="SAM" id="Coils"/>
    </source>
</evidence>
<evidence type="ECO:0000256" key="6">
    <source>
        <dbReference type="ARBA" id="ARBA00022989"/>
    </source>
</evidence>
<dbReference type="GO" id="GO:0005789">
    <property type="term" value="C:endoplasmic reticulum membrane"/>
    <property type="evidence" value="ECO:0007669"/>
    <property type="project" value="UniProtKB-SubCell"/>
</dbReference>
<reference evidence="11 12" key="1">
    <citation type="journal article" date="2000" name="Nature">
        <title>The DNA sequence of human chromosome 21.</title>
        <authorList>
            <consortium name="Chromosome 21 mapping and sequencing consortium"/>
            <person name="Hattori M."/>
            <person name="Fujiyama A."/>
            <person name="Taylor T.D."/>
            <person name="Watanabe H."/>
            <person name="Yada T."/>
            <person name="Park H.S."/>
            <person name="Toyoda A."/>
            <person name="Ishii K."/>
            <person name="Totoki Y."/>
            <person name="Choi D.K."/>
            <person name="Groner Y."/>
            <person name="Soeda E."/>
            <person name="Ohki M."/>
            <person name="Takagi T."/>
            <person name="Sakaki Y."/>
            <person name="Taudien S."/>
            <person name="Blechschmidt K."/>
            <person name="Polley A."/>
            <person name="Menzel U."/>
            <person name="Delabar J."/>
            <person name="Kumpf K."/>
            <person name="Lehmann R."/>
            <person name="Patterson D."/>
            <person name="Reichwald K."/>
            <person name="Rump A."/>
            <person name="Schillhabel M."/>
            <person name="Schudy A."/>
            <person name="Zimmermann W."/>
            <person name="Rosenthal A."/>
            <person name="Kudoh J."/>
            <person name="Schibuya K."/>
            <person name="Kawasaki K."/>
            <person name="Asakawa S."/>
            <person name="Shintani A."/>
            <person name="Sasaki T."/>
            <person name="Nagamine K."/>
            <person name="Mitsuyama S."/>
            <person name="Antonarakis S.E."/>
            <person name="Minoshima S."/>
            <person name="Shimizu N."/>
            <person name="Nordsiek G."/>
            <person name="Hornischer K."/>
            <person name="Brant P."/>
            <person name="Scharfe M."/>
            <person name="Schon O."/>
            <person name="Desario A."/>
            <person name="Reichelt J."/>
            <person name="Kauer G."/>
            <person name="Blocker H."/>
            <person name="Ramser J."/>
            <person name="Beck A."/>
            <person name="Klages S."/>
            <person name="Hennig S."/>
            <person name="Riesselmann L."/>
            <person name="Dagand E."/>
            <person name="Haaf T."/>
            <person name="Wehrmeyer S."/>
            <person name="Borzym K."/>
            <person name="Gardiner K."/>
            <person name="Nizetic D."/>
            <person name="Francis F."/>
            <person name="Lehrach H."/>
            <person name="Reinhardt R."/>
            <person name="Yaspo M.L."/>
        </authorList>
    </citation>
    <scope>NUCLEOTIDE SEQUENCE [LARGE SCALE GENOMIC DNA]</scope>
</reference>
<evidence type="ECO:0000313" key="11">
    <source>
        <dbReference type="Ensembl" id="ENSP00000497189.1"/>
    </source>
</evidence>
<reference evidence="11" key="4">
    <citation type="submission" date="2025-08" db="UniProtKB">
        <authorList>
            <consortium name="Ensembl"/>
        </authorList>
    </citation>
    <scope>IDENTIFICATION</scope>
</reference>
<keyword evidence="7" id="KW-0472">Membrane</keyword>
<dbReference type="InterPro" id="IPR028945">
    <property type="entry name" value="Get1"/>
</dbReference>
<comment type="subcellular location">
    <subcellularLocation>
        <location evidence="1">Endoplasmic reticulum membrane</location>
        <topology evidence="1">Multi-pass membrane protein</topology>
    </subcellularLocation>
</comment>
<gene>
    <name evidence="11" type="primary">GET1</name>
</gene>
<dbReference type="GeneTree" id="ENSGT00390000008610"/>
<reference evidence="11 12" key="3">
    <citation type="journal article" date="2004" name="Nature">
        <title>Finishing the euchromatic sequence of the human genome.</title>
        <authorList>
            <consortium name="International Human Genome Sequencing Consortium"/>
        </authorList>
    </citation>
    <scope>NUCLEOTIDE SEQUENCE [LARGE SCALE GENOMIC DNA]</scope>
</reference>
<comment type="similarity">
    <text evidence="2">Belongs to the WRB/GET1 family.</text>
</comment>
<dbReference type="EMBL" id="AF064861">
    <property type="status" value="NOT_ANNOTATED_CDS"/>
    <property type="molecule type" value="Genomic_DNA"/>
</dbReference>